<proteinExistence type="predicted"/>
<organism evidence="1">
    <name type="scientific">freshwater metagenome</name>
    <dbReference type="NCBI Taxonomy" id="449393"/>
    <lineage>
        <taxon>unclassified sequences</taxon>
        <taxon>metagenomes</taxon>
        <taxon>ecological metagenomes</taxon>
    </lineage>
</organism>
<accession>A0A6J6H2V8</accession>
<protein>
    <submittedName>
        <fullName evidence="1">Unannotated protein</fullName>
    </submittedName>
</protein>
<name>A0A6J6H2V8_9ZZZZ</name>
<dbReference type="AlphaFoldDB" id="A0A6J6H2V8"/>
<sequence length="175" mass="18029">MRRSVVMLCGLLTLASVSFGSLLLASCANPSGKPVTQLSALQVSLSTETATPGEIIVAMVQGCPREGTLRSKGDEIHLGLAPPDGNMWGPTLFQGKISFNSTTKITLGESHATGRPSSSGGAEIEVPVADNAIVGTPLFVTVVCTTLLRKDPEADRLEQGSIDAATAVAGPLTVR</sequence>
<dbReference type="PROSITE" id="PS51257">
    <property type="entry name" value="PROKAR_LIPOPROTEIN"/>
    <property type="match status" value="1"/>
</dbReference>
<reference evidence="1" key="1">
    <citation type="submission" date="2020-05" db="EMBL/GenBank/DDBJ databases">
        <authorList>
            <person name="Chiriac C."/>
            <person name="Salcher M."/>
            <person name="Ghai R."/>
            <person name="Kavagutti S V."/>
        </authorList>
    </citation>
    <scope>NUCLEOTIDE SEQUENCE</scope>
</reference>
<dbReference type="EMBL" id="CAEZUP010000023">
    <property type="protein sequence ID" value="CAB4605565.1"/>
    <property type="molecule type" value="Genomic_DNA"/>
</dbReference>
<gene>
    <name evidence="1" type="ORF">UFOPK1835_00740</name>
</gene>
<evidence type="ECO:0000313" key="1">
    <source>
        <dbReference type="EMBL" id="CAB4605565.1"/>
    </source>
</evidence>